<organism evidence="1">
    <name type="scientific">Oryza meridionalis</name>
    <dbReference type="NCBI Taxonomy" id="40149"/>
    <lineage>
        <taxon>Eukaryota</taxon>
        <taxon>Viridiplantae</taxon>
        <taxon>Streptophyta</taxon>
        <taxon>Embryophyta</taxon>
        <taxon>Tracheophyta</taxon>
        <taxon>Spermatophyta</taxon>
        <taxon>Magnoliopsida</taxon>
        <taxon>Liliopsida</taxon>
        <taxon>Poales</taxon>
        <taxon>Poaceae</taxon>
        <taxon>BOP clade</taxon>
        <taxon>Oryzoideae</taxon>
        <taxon>Oryzeae</taxon>
        <taxon>Oryzinae</taxon>
        <taxon>Oryza</taxon>
    </lineage>
</organism>
<dbReference type="Gramene" id="OMERI03G25740.1">
    <property type="protein sequence ID" value="OMERI03G25740.1"/>
    <property type="gene ID" value="OMERI03G25740"/>
</dbReference>
<keyword evidence="2" id="KW-1185">Reference proteome</keyword>
<evidence type="ECO:0000313" key="1">
    <source>
        <dbReference type="EnsemblPlants" id="OMERI03G25740.1"/>
    </source>
</evidence>
<reference evidence="1" key="2">
    <citation type="submission" date="2018-05" db="EMBL/GenBank/DDBJ databases">
        <title>OmerRS3 (Oryza meridionalis Reference Sequence Version 3).</title>
        <authorList>
            <person name="Zhang J."/>
            <person name="Kudrna D."/>
            <person name="Lee S."/>
            <person name="Talag J."/>
            <person name="Welchert J."/>
            <person name="Wing R.A."/>
        </authorList>
    </citation>
    <scope>NUCLEOTIDE SEQUENCE [LARGE SCALE GENOMIC DNA]</scope>
    <source>
        <strain evidence="1">cv. OR44</strain>
    </source>
</reference>
<evidence type="ECO:0000313" key="2">
    <source>
        <dbReference type="Proteomes" id="UP000008021"/>
    </source>
</evidence>
<name>A0A0E0D4I2_9ORYZ</name>
<dbReference type="AlphaFoldDB" id="A0A0E0D4I2"/>
<proteinExistence type="predicted"/>
<sequence>MEMEIEMLVGMWNLSATHNISGRAIASLATHQRRLWSVGLEVDVVERVSDVGGDLEAGLPRCERGEGQVVWVAVEREER</sequence>
<dbReference type="EnsemblPlants" id="OMERI03G25740.1">
    <property type="protein sequence ID" value="OMERI03G25740.1"/>
    <property type="gene ID" value="OMERI03G25740"/>
</dbReference>
<protein>
    <submittedName>
        <fullName evidence="1">Uncharacterized protein</fullName>
    </submittedName>
</protein>
<dbReference type="HOGENOM" id="CLU_2610096_0_0_1"/>
<dbReference type="Proteomes" id="UP000008021">
    <property type="component" value="Chromosome 3"/>
</dbReference>
<accession>A0A0E0D4I2</accession>
<reference evidence="1" key="1">
    <citation type="submission" date="2015-04" db="UniProtKB">
        <authorList>
            <consortium name="EnsemblPlants"/>
        </authorList>
    </citation>
    <scope>IDENTIFICATION</scope>
</reference>